<name>A0A1H9W3J5_9GAMM</name>
<dbReference type="CDD" id="cd02800">
    <property type="entry name" value="tRNA_bind_EcMetRS_like"/>
    <property type="match status" value="1"/>
</dbReference>
<evidence type="ECO:0000259" key="17">
    <source>
        <dbReference type="PROSITE" id="PS50886"/>
    </source>
</evidence>
<keyword evidence="7 16" id="KW-0436">Ligase</keyword>
<dbReference type="NCBIfam" id="TIGR00399">
    <property type="entry name" value="metG_C_term"/>
    <property type="match status" value="1"/>
</dbReference>
<evidence type="ECO:0000256" key="1">
    <source>
        <dbReference type="ARBA" id="ARBA00003314"/>
    </source>
</evidence>
<dbReference type="Gene3D" id="2.40.50.140">
    <property type="entry name" value="Nucleic acid-binding proteins"/>
    <property type="match status" value="1"/>
</dbReference>
<comment type="subunit">
    <text evidence="4 16">Homodimer.</text>
</comment>
<feature type="binding site" evidence="16">
    <location>
        <position position="150"/>
    </location>
    <ligand>
        <name>Zn(2+)</name>
        <dbReference type="ChEBI" id="CHEBI:29105"/>
    </ligand>
</feature>
<feature type="domain" description="TRNA-binding" evidence="17">
    <location>
        <begin position="578"/>
        <end position="678"/>
    </location>
</feature>
<dbReference type="SUPFAM" id="SSF57770">
    <property type="entry name" value="Methionyl-tRNA synthetase (MetRS), Zn-domain"/>
    <property type="match status" value="1"/>
</dbReference>
<comment type="subcellular location">
    <subcellularLocation>
        <location evidence="2 16">Cytoplasm</location>
    </subcellularLocation>
</comment>
<feature type="binding site" evidence="16">
    <location>
        <position position="163"/>
    </location>
    <ligand>
        <name>Zn(2+)</name>
        <dbReference type="ChEBI" id="CHEBI:29105"/>
    </ligand>
</feature>
<dbReference type="FunFam" id="2.20.28.20:FF:000001">
    <property type="entry name" value="Methionine--tRNA ligase"/>
    <property type="match status" value="1"/>
</dbReference>
<reference evidence="19" key="1">
    <citation type="submission" date="2016-10" db="EMBL/GenBank/DDBJ databases">
        <authorList>
            <person name="Varghese N."/>
            <person name="Submissions S."/>
        </authorList>
    </citation>
    <scope>NUCLEOTIDE SEQUENCE [LARGE SCALE GENOMIC DNA]</scope>
    <source>
        <strain evidence="19">CGMCC 1.6495</strain>
    </source>
</reference>
<keyword evidence="9 16" id="KW-0547">Nucleotide-binding</keyword>
<keyword evidence="14 16" id="KW-0030">Aminoacyl-tRNA synthetase</keyword>
<dbReference type="InterPro" id="IPR033911">
    <property type="entry name" value="MetRS_core"/>
</dbReference>
<evidence type="ECO:0000256" key="8">
    <source>
        <dbReference type="ARBA" id="ARBA00022723"/>
    </source>
</evidence>
<evidence type="ECO:0000256" key="3">
    <source>
        <dbReference type="ARBA" id="ARBA00008258"/>
    </source>
</evidence>
<dbReference type="GO" id="GO:0005524">
    <property type="term" value="F:ATP binding"/>
    <property type="evidence" value="ECO:0007669"/>
    <property type="project" value="UniProtKB-UniRule"/>
</dbReference>
<dbReference type="InterPro" id="IPR023458">
    <property type="entry name" value="Met-tRNA_ligase_1"/>
</dbReference>
<dbReference type="GO" id="GO:0005829">
    <property type="term" value="C:cytosol"/>
    <property type="evidence" value="ECO:0007669"/>
    <property type="project" value="TreeGrafter"/>
</dbReference>
<evidence type="ECO:0000256" key="10">
    <source>
        <dbReference type="ARBA" id="ARBA00022833"/>
    </source>
</evidence>
<dbReference type="Pfam" id="PF19303">
    <property type="entry name" value="Anticodon_3"/>
    <property type="match status" value="1"/>
</dbReference>
<dbReference type="GO" id="GO:0000049">
    <property type="term" value="F:tRNA binding"/>
    <property type="evidence" value="ECO:0007669"/>
    <property type="project" value="UniProtKB-UniRule"/>
</dbReference>
<dbReference type="Gene3D" id="2.20.28.20">
    <property type="entry name" value="Methionyl-tRNA synthetase, Zn-domain"/>
    <property type="match status" value="1"/>
</dbReference>
<dbReference type="Gene3D" id="3.40.50.620">
    <property type="entry name" value="HUPs"/>
    <property type="match status" value="1"/>
</dbReference>
<dbReference type="CDD" id="cd07957">
    <property type="entry name" value="Anticodon_Ia_Met"/>
    <property type="match status" value="1"/>
</dbReference>
<dbReference type="InterPro" id="IPR014758">
    <property type="entry name" value="Met-tRNA_synth"/>
</dbReference>
<evidence type="ECO:0000256" key="14">
    <source>
        <dbReference type="ARBA" id="ARBA00023146"/>
    </source>
</evidence>
<dbReference type="HAMAP" id="MF_00098">
    <property type="entry name" value="Met_tRNA_synth_type1"/>
    <property type="match status" value="1"/>
</dbReference>
<dbReference type="FunFam" id="1.10.730.10:FF:000005">
    <property type="entry name" value="Methionine--tRNA ligase"/>
    <property type="match status" value="1"/>
</dbReference>
<dbReference type="PRINTS" id="PR01041">
    <property type="entry name" value="TRNASYNTHMET"/>
</dbReference>
<evidence type="ECO:0000313" key="19">
    <source>
        <dbReference type="Proteomes" id="UP000198505"/>
    </source>
</evidence>
<keyword evidence="8 16" id="KW-0479">Metal-binding</keyword>
<dbReference type="NCBIfam" id="TIGR00398">
    <property type="entry name" value="metG"/>
    <property type="match status" value="1"/>
</dbReference>
<dbReference type="InterPro" id="IPR041872">
    <property type="entry name" value="Anticodon_Met"/>
</dbReference>
<accession>A0A1H9W3J5</accession>
<dbReference type="STRING" id="416874.SAMN04487958_11243"/>
<evidence type="ECO:0000256" key="5">
    <source>
        <dbReference type="ARBA" id="ARBA00022490"/>
    </source>
</evidence>
<dbReference type="Pfam" id="PF01588">
    <property type="entry name" value="tRNA_bind"/>
    <property type="match status" value="1"/>
</dbReference>
<evidence type="ECO:0000313" key="18">
    <source>
        <dbReference type="EMBL" id="SES28492.1"/>
    </source>
</evidence>
<dbReference type="InterPro" id="IPR002547">
    <property type="entry name" value="tRNA-bd_dom"/>
</dbReference>
<dbReference type="PANTHER" id="PTHR45765">
    <property type="entry name" value="METHIONINE--TRNA LIGASE"/>
    <property type="match status" value="1"/>
</dbReference>
<keyword evidence="10 16" id="KW-0862">Zinc</keyword>
<feature type="binding site" evidence="16">
    <location>
        <position position="147"/>
    </location>
    <ligand>
        <name>Zn(2+)</name>
        <dbReference type="ChEBI" id="CHEBI:29105"/>
    </ligand>
</feature>
<feature type="binding site" evidence="16">
    <location>
        <position position="335"/>
    </location>
    <ligand>
        <name>ATP</name>
        <dbReference type="ChEBI" id="CHEBI:30616"/>
    </ligand>
</feature>
<dbReference type="FunFam" id="2.40.50.140:FF:000042">
    <property type="entry name" value="Methionine--tRNA ligase"/>
    <property type="match status" value="1"/>
</dbReference>
<evidence type="ECO:0000256" key="6">
    <source>
        <dbReference type="ARBA" id="ARBA00022555"/>
    </source>
</evidence>
<protein>
    <recommendedName>
        <fullName evidence="16">Methionine--tRNA ligase</fullName>
        <ecNumber evidence="16">6.1.1.10</ecNumber>
    </recommendedName>
    <alternativeName>
        <fullName evidence="16">Methionyl-tRNA synthetase</fullName>
        <shortName evidence="16">MetRS</shortName>
    </alternativeName>
</protein>
<comment type="catalytic activity">
    <reaction evidence="15 16">
        <text>tRNA(Met) + L-methionine + ATP = L-methionyl-tRNA(Met) + AMP + diphosphate</text>
        <dbReference type="Rhea" id="RHEA:13481"/>
        <dbReference type="Rhea" id="RHEA-COMP:9667"/>
        <dbReference type="Rhea" id="RHEA-COMP:9698"/>
        <dbReference type="ChEBI" id="CHEBI:30616"/>
        <dbReference type="ChEBI" id="CHEBI:33019"/>
        <dbReference type="ChEBI" id="CHEBI:57844"/>
        <dbReference type="ChEBI" id="CHEBI:78442"/>
        <dbReference type="ChEBI" id="CHEBI:78530"/>
        <dbReference type="ChEBI" id="CHEBI:456215"/>
        <dbReference type="EC" id="6.1.1.10"/>
    </reaction>
</comment>
<dbReference type="Gene3D" id="1.10.730.10">
    <property type="entry name" value="Isoleucyl-tRNA Synthetase, Domain 1"/>
    <property type="match status" value="1"/>
</dbReference>
<dbReference type="SUPFAM" id="SSF52374">
    <property type="entry name" value="Nucleotidylyl transferase"/>
    <property type="match status" value="1"/>
</dbReference>
<proteinExistence type="inferred from homology"/>
<evidence type="ECO:0000256" key="13">
    <source>
        <dbReference type="ARBA" id="ARBA00022917"/>
    </source>
</evidence>
<dbReference type="EC" id="6.1.1.10" evidence="16"/>
<evidence type="ECO:0000256" key="4">
    <source>
        <dbReference type="ARBA" id="ARBA00011738"/>
    </source>
</evidence>
<dbReference type="InterPro" id="IPR004495">
    <property type="entry name" value="Met-tRNA-synth_bsu_C"/>
</dbReference>
<dbReference type="InterPro" id="IPR014729">
    <property type="entry name" value="Rossmann-like_a/b/a_fold"/>
</dbReference>
<keyword evidence="6 16" id="KW-0820">tRNA-binding</keyword>
<organism evidence="18 19">
    <name type="scientific">Vreelandella subterranea</name>
    <dbReference type="NCBI Taxonomy" id="416874"/>
    <lineage>
        <taxon>Bacteria</taxon>
        <taxon>Pseudomonadati</taxon>
        <taxon>Pseudomonadota</taxon>
        <taxon>Gammaproteobacteria</taxon>
        <taxon>Oceanospirillales</taxon>
        <taxon>Halomonadaceae</taxon>
        <taxon>Vreelandella</taxon>
    </lineage>
</organism>
<dbReference type="Proteomes" id="UP000198505">
    <property type="component" value="Unassembled WGS sequence"/>
</dbReference>
<dbReference type="NCBIfam" id="NF001100">
    <property type="entry name" value="PRK00133.1"/>
    <property type="match status" value="1"/>
</dbReference>
<gene>
    <name evidence="16" type="primary">metG</name>
    <name evidence="18" type="ORF">SAMN04487958_11243</name>
</gene>
<evidence type="ECO:0000256" key="2">
    <source>
        <dbReference type="ARBA" id="ARBA00004496"/>
    </source>
</evidence>
<evidence type="ECO:0000256" key="11">
    <source>
        <dbReference type="ARBA" id="ARBA00022840"/>
    </source>
</evidence>
<comment type="similarity">
    <text evidence="3 16">Belongs to the class-I aminoacyl-tRNA synthetase family. MetG type 1 subfamily.</text>
</comment>
<dbReference type="PROSITE" id="PS00178">
    <property type="entry name" value="AA_TRNA_LIGASE_I"/>
    <property type="match status" value="1"/>
</dbReference>
<evidence type="ECO:0000256" key="16">
    <source>
        <dbReference type="HAMAP-Rule" id="MF_00098"/>
    </source>
</evidence>
<comment type="function">
    <text evidence="1 16">Is required not only for elongation of protein synthesis but also for the initiation of all mRNA translation through initiator tRNA(fMet) aminoacylation.</text>
</comment>
<keyword evidence="5 16" id="KW-0963">Cytoplasm</keyword>
<dbReference type="InterPro" id="IPR015413">
    <property type="entry name" value="Methionyl/Leucyl_tRNA_Synth"/>
</dbReference>
<dbReference type="PANTHER" id="PTHR45765:SF1">
    <property type="entry name" value="METHIONINE--TRNA LIGASE, CYTOPLASMIC"/>
    <property type="match status" value="1"/>
</dbReference>
<keyword evidence="13 16" id="KW-0648">Protein biosynthesis</keyword>
<dbReference type="GO" id="GO:0004825">
    <property type="term" value="F:methionine-tRNA ligase activity"/>
    <property type="evidence" value="ECO:0007669"/>
    <property type="project" value="UniProtKB-UniRule"/>
</dbReference>
<evidence type="ECO:0000256" key="9">
    <source>
        <dbReference type="ARBA" id="ARBA00022741"/>
    </source>
</evidence>
<feature type="short sequence motif" description="'KMSKS' region" evidence="16">
    <location>
        <begin position="332"/>
        <end position="336"/>
    </location>
</feature>
<dbReference type="InterPro" id="IPR012340">
    <property type="entry name" value="NA-bd_OB-fold"/>
</dbReference>
<evidence type="ECO:0000256" key="7">
    <source>
        <dbReference type="ARBA" id="ARBA00022598"/>
    </source>
</evidence>
<keyword evidence="12 16" id="KW-0694">RNA-binding</keyword>
<dbReference type="RefSeq" id="WP_092829449.1">
    <property type="nucleotide sequence ID" value="NZ_FOGS01000012.1"/>
</dbReference>
<dbReference type="GO" id="GO:0046872">
    <property type="term" value="F:metal ion binding"/>
    <property type="evidence" value="ECO:0007669"/>
    <property type="project" value="UniProtKB-KW"/>
</dbReference>
<dbReference type="SUPFAM" id="SSF50249">
    <property type="entry name" value="Nucleic acid-binding proteins"/>
    <property type="match status" value="1"/>
</dbReference>
<dbReference type="InterPro" id="IPR001412">
    <property type="entry name" value="aa-tRNA-synth_I_CS"/>
</dbReference>
<dbReference type="EMBL" id="FOGS01000012">
    <property type="protein sequence ID" value="SES28492.1"/>
    <property type="molecule type" value="Genomic_DNA"/>
</dbReference>
<evidence type="ECO:0000256" key="15">
    <source>
        <dbReference type="ARBA" id="ARBA00047364"/>
    </source>
</evidence>
<dbReference type="PROSITE" id="PS50886">
    <property type="entry name" value="TRBD"/>
    <property type="match status" value="1"/>
</dbReference>
<dbReference type="Pfam" id="PF09334">
    <property type="entry name" value="tRNA-synt_1g"/>
    <property type="match status" value="1"/>
</dbReference>
<feature type="short sequence motif" description="'HIGH' region" evidence="16">
    <location>
        <begin position="16"/>
        <end position="26"/>
    </location>
</feature>
<comment type="cofactor">
    <cofactor evidence="16">
        <name>Zn(2+)</name>
        <dbReference type="ChEBI" id="CHEBI:29105"/>
    </cofactor>
    <text evidence="16">Binds 1 zinc ion per subunit.</text>
</comment>
<keyword evidence="19" id="KW-1185">Reference proteome</keyword>
<sequence>MSTTSSRRILVTSALPYANGAIHLGHLLEYIQTDIWVRFQKSRGQECYYVCADDAHGTAIMLRAEQEGISPEALIDRVSHDHQADFARFGVAFDNYHSTHSDENRHYSELIYQRLRDKGHIATREIEQMFDPQKGLFLADRFIKGTCPKCGADDQYGDNCEKCGATYTPAELINPVSAISGATPEVRSSTHYFFKLPDFADFLQRWINDGHVQPQIRNKLMEWFESGFNEWDISRDAPYFGFEIPDAPGKYFYVWLDAPIGYLASFKNLCEREGIDFDSYWEKDSDAEIYHFIGKDIVYFHALFWPAMLEGADLRTPTAVNCHGFVTVDGAKMSKSRGTFIKAATYADYLNPEYLRYYFAAKLTSKVDDLDLNLDDFAARVNADLVGKVVNIASRCAGFVKKLGGGRLSGHCSEPQMVARFIAAGESIAQDFEAREFSRAMRHIMELADEANTYIAEKEPWVLAKQEGRDAEVLDICSVGINLFRQLMVYLAPVVPSMAEQARVFLNVESLDWESRQTVLVDHDINKFKPLMQRIERDKIDAMIDASKEDIVEEQKLKETPKGPLTDDPIAAEISFDEFAKVDLRIARIASAQYVEGADKLLQLTLDLGGETRNVFSGIRSAYSPEALEGRLTVMVANLAPRKMRFGVSEGMVLASANQDGIYLLSPDSGAEPGQRVT</sequence>
<dbReference type="CDD" id="cd00814">
    <property type="entry name" value="MetRS_core"/>
    <property type="match status" value="1"/>
</dbReference>
<keyword evidence="11 16" id="KW-0067">ATP-binding</keyword>
<dbReference type="InterPro" id="IPR029038">
    <property type="entry name" value="MetRS_Zn"/>
</dbReference>
<dbReference type="AlphaFoldDB" id="A0A1H9W3J5"/>
<feature type="binding site" evidence="16">
    <location>
        <position position="160"/>
    </location>
    <ligand>
        <name>Zn(2+)</name>
        <dbReference type="ChEBI" id="CHEBI:29105"/>
    </ligand>
</feature>
<dbReference type="SUPFAM" id="SSF47323">
    <property type="entry name" value="Anticodon-binding domain of a subclass of class I aminoacyl-tRNA synthetases"/>
    <property type="match status" value="1"/>
</dbReference>
<dbReference type="InterPro" id="IPR009080">
    <property type="entry name" value="tRNAsynth_Ia_anticodon-bd"/>
</dbReference>
<evidence type="ECO:0000256" key="12">
    <source>
        <dbReference type="ARBA" id="ARBA00022884"/>
    </source>
</evidence>
<dbReference type="GO" id="GO:0006431">
    <property type="term" value="P:methionyl-tRNA aminoacylation"/>
    <property type="evidence" value="ECO:0007669"/>
    <property type="project" value="UniProtKB-UniRule"/>
</dbReference>